<evidence type="ECO:0000256" key="3">
    <source>
        <dbReference type="ARBA" id="ARBA00023015"/>
    </source>
</evidence>
<dbReference type="PRINTS" id="PR00038">
    <property type="entry name" value="HTHLUXR"/>
</dbReference>
<evidence type="ECO:0000256" key="2">
    <source>
        <dbReference type="ARBA" id="ARBA00022553"/>
    </source>
</evidence>
<organism evidence="10 11">
    <name type="scientific">Anaerobranca gottschalkii DSM 13577</name>
    <dbReference type="NCBI Taxonomy" id="1120990"/>
    <lineage>
        <taxon>Bacteria</taxon>
        <taxon>Bacillati</taxon>
        <taxon>Bacillota</taxon>
        <taxon>Clostridia</taxon>
        <taxon>Eubacteriales</taxon>
        <taxon>Proteinivoracaceae</taxon>
        <taxon>Anaerobranca</taxon>
    </lineage>
</organism>
<dbReference type="InterPro" id="IPR016032">
    <property type="entry name" value="Sig_transdc_resp-reg_C-effctor"/>
</dbReference>
<reference evidence="11" key="1">
    <citation type="submission" date="2016-10" db="EMBL/GenBank/DDBJ databases">
        <authorList>
            <person name="Varghese N."/>
            <person name="Submissions S."/>
        </authorList>
    </citation>
    <scope>NUCLEOTIDE SEQUENCE [LARGE SCALE GENOMIC DNA]</scope>
    <source>
        <strain evidence="11">DSM 13577</strain>
    </source>
</reference>
<dbReference type="Gene3D" id="3.40.50.2300">
    <property type="match status" value="1"/>
</dbReference>
<dbReference type="Proteomes" id="UP000243819">
    <property type="component" value="Unassembled WGS sequence"/>
</dbReference>
<dbReference type="PROSITE" id="PS50043">
    <property type="entry name" value="HTH_LUXR_2"/>
    <property type="match status" value="1"/>
</dbReference>
<evidence type="ECO:0000256" key="1">
    <source>
        <dbReference type="ARBA" id="ARBA00018672"/>
    </source>
</evidence>
<dbReference type="STRING" id="1120990.SAMN03080614_100950"/>
<dbReference type="PANTHER" id="PTHR43214">
    <property type="entry name" value="TWO-COMPONENT RESPONSE REGULATOR"/>
    <property type="match status" value="1"/>
</dbReference>
<dbReference type="SMART" id="SM00448">
    <property type="entry name" value="REC"/>
    <property type="match status" value="1"/>
</dbReference>
<dbReference type="SMART" id="SM00421">
    <property type="entry name" value="HTH_LUXR"/>
    <property type="match status" value="1"/>
</dbReference>
<dbReference type="SUPFAM" id="SSF52172">
    <property type="entry name" value="CheY-like"/>
    <property type="match status" value="1"/>
</dbReference>
<evidence type="ECO:0000313" key="11">
    <source>
        <dbReference type="Proteomes" id="UP000243819"/>
    </source>
</evidence>
<protein>
    <recommendedName>
        <fullName evidence="1">Stage 0 sporulation protein A homolog</fullName>
    </recommendedName>
</protein>
<dbReference type="GO" id="GO:0006355">
    <property type="term" value="P:regulation of DNA-templated transcription"/>
    <property type="evidence" value="ECO:0007669"/>
    <property type="project" value="InterPro"/>
</dbReference>
<name>A0A1H9ZJJ5_9FIRM</name>
<gene>
    <name evidence="10" type="ORF">SAMN03080614_100950</name>
</gene>
<dbReference type="OrthoDB" id="9779069at2"/>
<evidence type="ECO:0000259" key="9">
    <source>
        <dbReference type="PROSITE" id="PS50110"/>
    </source>
</evidence>
<feature type="domain" description="Response regulatory" evidence="9">
    <location>
        <begin position="5"/>
        <end position="121"/>
    </location>
</feature>
<dbReference type="InterPro" id="IPR000792">
    <property type="entry name" value="Tscrpt_reg_LuxR_C"/>
</dbReference>
<evidence type="ECO:0000256" key="4">
    <source>
        <dbReference type="ARBA" id="ARBA00023125"/>
    </source>
</evidence>
<dbReference type="InterPro" id="IPR001789">
    <property type="entry name" value="Sig_transdc_resp-reg_receiver"/>
</dbReference>
<evidence type="ECO:0000256" key="7">
    <source>
        <dbReference type="PROSITE-ProRule" id="PRU00169"/>
    </source>
</evidence>
<dbReference type="CDD" id="cd06170">
    <property type="entry name" value="LuxR_C_like"/>
    <property type="match status" value="1"/>
</dbReference>
<keyword evidence="11" id="KW-1185">Reference proteome</keyword>
<keyword evidence="3" id="KW-0805">Transcription regulation</keyword>
<dbReference type="PROSITE" id="PS00622">
    <property type="entry name" value="HTH_LUXR_1"/>
    <property type="match status" value="1"/>
</dbReference>
<sequence>MEKIRIVVVEDHKLLRQGIIKILDFERDFEVVGQGENGEEGCKLVEKYRPDIVLMDINMPKMNGIEATKWIKTNYPSTKVIMLTIHDGDEYILEAIKFGAEGYMLKDLEGEKIVEGIRNVYTGDAFIHPSLTIKLFKELQKGKKSSSNGKVIVENVYDLTDRELVVYQLMAEGRSNKEIGDQLNISEKTVKNHVSRVFKKLGVYDRTQAVVKGIKEGFVHL</sequence>
<keyword evidence="4" id="KW-0238">DNA-binding</keyword>
<dbReference type="InterPro" id="IPR058245">
    <property type="entry name" value="NreC/VraR/RcsB-like_REC"/>
</dbReference>
<dbReference type="PANTHER" id="PTHR43214:SF39">
    <property type="entry name" value="TRANSCRIPTIONAL REGULATORY PROTEIN DEGU"/>
    <property type="match status" value="1"/>
</dbReference>
<feature type="modified residue" description="4-aspartylphosphate" evidence="7">
    <location>
        <position position="56"/>
    </location>
</feature>
<proteinExistence type="predicted"/>
<dbReference type="SUPFAM" id="SSF46894">
    <property type="entry name" value="C-terminal effector domain of the bipartite response regulators"/>
    <property type="match status" value="1"/>
</dbReference>
<dbReference type="InterPro" id="IPR039420">
    <property type="entry name" value="WalR-like"/>
</dbReference>
<keyword evidence="5" id="KW-0804">Transcription</keyword>
<dbReference type="AlphaFoldDB" id="A0A1H9ZJJ5"/>
<evidence type="ECO:0000256" key="6">
    <source>
        <dbReference type="ARBA" id="ARBA00024867"/>
    </source>
</evidence>
<evidence type="ECO:0000259" key="8">
    <source>
        <dbReference type="PROSITE" id="PS50043"/>
    </source>
</evidence>
<keyword evidence="2 7" id="KW-0597">Phosphoprotein</keyword>
<dbReference type="InterPro" id="IPR011006">
    <property type="entry name" value="CheY-like_superfamily"/>
</dbReference>
<dbReference type="Pfam" id="PF00196">
    <property type="entry name" value="GerE"/>
    <property type="match status" value="1"/>
</dbReference>
<dbReference type="EMBL" id="FOIF01000009">
    <property type="protein sequence ID" value="SES81282.1"/>
    <property type="molecule type" value="Genomic_DNA"/>
</dbReference>
<feature type="domain" description="HTH luxR-type" evidence="8">
    <location>
        <begin position="152"/>
        <end position="217"/>
    </location>
</feature>
<accession>A0A1H9ZJJ5</accession>
<dbReference type="GO" id="GO:0003677">
    <property type="term" value="F:DNA binding"/>
    <property type="evidence" value="ECO:0007669"/>
    <property type="project" value="UniProtKB-KW"/>
</dbReference>
<dbReference type="PROSITE" id="PS50110">
    <property type="entry name" value="RESPONSE_REGULATORY"/>
    <property type="match status" value="1"/>
</dbReference>
<evidence type="ECO:0000313" key="10">
    <source>
        <dbReference type="EMBL" id="SES81282.1"/>
    </source>
</evidence>
<dbReference type="CDD" id="cd17535">
    <property type="entry name" value="REC_NarL-like"/>
    <property type="match status" value="1"/>
</dbReference>
<dbReference type="Pfam" id="PF00072">
    <property type="entry name" value="Response_reg"/>
    <property type="match status" value="1"/>
</dbReference>
<comment type="function">
    <text evidence="6">May play the central regulatory role in sporulation. It may be an element of the effector pathway responsible for the activation of sporulation genes in response to nutritional stress. Spo0A may act in concert with spo0H (a sigma factor) to control the expression of some genes that are critical to the sporulation process.</text>
</comment>
<dbReference type="GO" id="GO:0000160">
    <property type="term" value="P:phosphorelay signal transduction system"/>
    <property type="evidence" value="ECO:0007669"/>
    <property type="project" value="InterPro"/>
</dbReference>
<evidence type="ECO:0000256" key="5">
    <source>
        <dbReference type="ARBA" id="ARBA00023163"/>
    </source>
</evidence>
<dbReference type="RefSeq" id="WP_091349516.1">
    <property type="nucleotide sequence ID" value="NZ_FOIF01000009.1"/>
</dbReference>